<evidence type="ECO:0000256" key="1">
    <source>
        <dbReference type="SAM" id="MobiDB-lite"/>
    </source>
</evidence>
<evidence type="ECO:0000313" key="3">
    <source>
        <dbReference type="Proteomes" id="UP000030748"/>
    </source>
</evidence>
<keyword evidence="3" id="KW-1185">Reference proteome</keyword>
<dbReference type="Proteomes" id="UP000030748">
    <property type="component" value="Unassembled WGS sequence"/>
</dbReference>
<proteinExistence type="predicted"/>
<accession>A0A022R523</accession>
<evidence type="ECO:0000313" key="2">
    <source>
        <dbReference type="EMBL" id="EYU35672.1"/>
    </source>
</evidence>
<protein>
    <submittedName>
        <fullName evidence="2">Uncharacterized protein</fullName>
    </submittedName>
</protein>
<reference evidence="2 3" key="1">
    <citation type="journal article" date="2013" name="Proc. Natl. Acad. Sci. U.S.A.">
        <title>Fine-scale variation in meiotic recombination in Mimulus inferred from population shotgun sequencing.</title>
        <authorList>
            <person name="Hellsten U."/>
            <person name="Wright K.M."/>
            <person name="Jenkins J."/>
            <person name="Shu S."/>
            <person name="Yuan Y."/>
            <person name="Wessler S.R."/>
            <person name="Schmutz J."/>
            <person name="Willis J.H."/>
            <person name="Rokhsar D.S."/>
        </authorList>
    </citation>
    <scope>NUCLEOTIDE SEQUENCE [LARGE SCALE GENOMIC DNA]</scope>
    <source>
        <strain evidence="3">cv. DUN x IM62</strain>
    </source>
</reference>
<dbReference type="AlphaFoldDB" id="A0A022R523"/>
<dbReference type="EMBL" id="KI630608">
    <property type="protein sequence ID" value="EYU35672.1"/>
    <property type="molecule type" value="Genomic_DNA"/>
</dbReference>
<feature type="region of interest" description="Disordered" evidence="1">
    <location>
        <begin position="1"/>
        <end position="24"/>
    </location>
</feature>
<gene>
    <name evidence="2" type="ORF">MIMGU_mgv1a017529mg</name>
</gene>
<sequence length="69" mass="7450">MDRTLVPRSDCFSGSSGSSSVEMDWSRSNETTLCGPIRQLSSQDNIVVIRISCSCSCEVVINSCSSLID</sequence>
<name>A0A022R523_ERYGU</name>
<organism evidence="2 3">
    <name type="scientific">Erythranthe guttata</name>
    <name type="common">Yellow monkey flower</name>
    <name type="synonym">Mimulus guttatus</name>
    <dbReference type="NCBI Taxonomy" id="4155"/>
    <lineage>
        <taxon>Eukaryota</taxon>
        <taxon>Viridiplantae</taxon>
        <taxon>Streptophyta</taxon>
        <taxon>Embryophyta</taxon>
        <taxon>Tracheophyta</taxon>
        <taxon>Spermatophyta</taxon>
        <taxon>Magnoliopsida</taxon>
        <taxon>eudicotyledons</taxon>
        <taxon>Gunneridae</taxon>
        <taxon>Pentapetalae</taxon>
        <taxon>asterids</taxon>
        <taxon>lamiids</taxon>
        <taxon>Lamiales</taxon>
        <taxon>Phrymaceae</taxon>
        <taxon>Erythranthe</taxon>
    </lineage>
</organism>